<feature type="domain" description="Type II secretion system protein GspF" evidence="8">
    <location>
        <begin position="187"/>
        <end position="315"/>
    </location>
</feature>
<keyword evidence="10" id="KW-1185">Reference proteome</keyword>
<proteinExistence type="predicted"/>
<evidence type="ECO:0000256" key="6">
    <source>
        <dbReference type="SAM" id="Coils"/>
    </source>
</evidence>
<dbReference type="Pfam" id="PF00482">
    <property type="entry name" value="T2SSF"/>
    <property type="match status" value="1"/>
</dbReference>
<evidence type="ECO:0000256" key="2">
    <source>
        <dbReference type="ARBA" id="ARBA00022475"/>
    </source>
</evidence>
<dbReference type="STRING" id="197461.A3843_07080"/>
<name>A0A1U7JHQ4_9HYPH</name>
<evidence type="ECO:0000313" key="9">
    <source>
        <dbReference type="EMBL" id="OKL44181.1"/>
    </source>
</evidence>
<evidence type="ECO:0000256" key="5">
    <source>
        <dbReference type="ARBA" id="ARBA00023136"/>
    </source>
</evidence>
<evidence type="ECO:0000259" key="8">
    <source>
        <dbReference type="Pfam" id="PF00482"/>
    </source>
</evidence>
<dbReference type="Proteomes" id="UP000185783">
    <property type="component" value="Unassembled WGS sequence"/>
</dbReference>
<dbReference type="OrthoDB" id="9810662at2"/>
<keyword evidence="3 7" id="KW-0812">Transmembrane</keyword>
<dbReference type="PANTHER" id="PTHR35007:SF2">
    <property type="entry name" value="PILUS ASSEMBLE PROTEIN"/>
    <property type="match status" value="1"/>
</dbReference>
<comment type="subcellular location">
    <subcellularLocation>
        <location evidence="1">Cell membrane</location>
        <topology evidence="1">Multi-pass membrane protein</topology>
    </subcellularLocation>
</comment>
<dbReference type="GO" id="GO:0005886">
    <property type="term" value="C:plasma membrane"/>
    <property type="evidence" value="ECO:0007669"/>
    <property type="project" value="UniProtKB-SubCell"/>
</dbReference>
<accession>A0A1U7JHQ4</accession>
<evidence type="ECO:0000313" key="10">
    <source>
        <dbReference type="Proteomes" id="UP000185783"/>
    </source>
</evidence>
<dbReference type="InterPro" id="IPR018076">
    <property type="entry name" value="T2SS_GspF_dom"/>
</dbReference>
<feature type="coiled-coil region" evidence="6">
    <location>
        <begin position="37"/>
        <end position="67"/>
    </location>
</feature>
<gene>
    <name evidence="9" type="ORF">A3843_07080</name>
</gene>
<protein>
    <submittedName>
        <fullName evidence="9">Type II secretion system protein</fullName>
    </submittedName>
</protein>
<dbReference type="PANTHER" id="PTHR35007">
    <property type="entry name" value="INTEGRAL MEMBRANE PROTEIN-RELATED"/>
    <property type="match status" value="1"/>
</dbReference>
<keyword evidence="2" id="KW-1003">Cell membrane</keyword>
<dbReference type="EMBL" id="LVVZ01000014">
    <property type="protein sequence ID" value="OKL44181.1"/>
    <property type="molecule type" value="Genomic_DNA"/>
</dbReference>
<feature type="transmembrane region" description="Helical" evidence="7">
    <location>
        <begin position="114"/>
        <end position="138"/>
    </location>
</feature>
<evidence type="ECO:0000256" key="7">
    <source>
        <dbReference type="SAM" id="Phobius"/>
    </source>
</evidence>
<comment type="caution">
    <text evidence="9">The sequence shown here is derived from an EMBL/GenBank/DDBJ whole genome shotgun (WGS) entry which is preliminary data.</text>
</comment>
<feature type="transmembrane region" description="Helical" evidence="7">
    <location>
        <begin position="144"/>
        <end position="168"/>
    </location>
</feature>
<organism evidence="9 10">
    <name type="scientific">Pseudovibrio exalbescens</name>
    <dbReference type="NCBI Taxonomy" id="197461"/>
    <lineage>
        <taxon>Bacteria</taxon>
        <taxon>Pseudomonadati</taxon>
        <taxon>Pseudomonadota</taxon>
        <taxon>Alphaproteobacteria</taxon>
        <taxon>Hyphomicrobiales</taxon>
        <taxon>Stappiaceae</taxon>
        <taxon>Pseudovibrio</taxon>
    </lineage>
</organism>
<reference evidence="9 10" key="1">
    <citation type="submission" date="2016-03" db="EMBL/GenBank/DDBJ databases">
        <title>Genome sequence of Nesiotobacter sp. nov., a moderately halophilic alphaproteobacterium isolated from the Yellow Sea, China.</title>
        <authorList>
            <person name="Zhang G."/>
            <person name="Zhang R."/>
        </authorList>
    </citation>
    <scope>NUCLEOTIDE SEQUENCE [LARGE SCALE GENOMIC DNA]</scope>
    <source>
        <strain evidence="9 10">WB1-6</strain>
    </source>
</reference>
<sequence>MDMSLTALANQETLIALLVLVAVAGTVFTLVVPLLERDHLKSRMKSVALEREQLRAKERARLAAEKETQRVSLRNQPKQTVKEFVDKYRLRDLLSNEETIAKLRMAGFRGSGPLYTFLFMRIVMPILLLLVAMLYTMVLLKGQLSFGAALLISMVVAAIGFYGPNIYVQNKITNRQTSIRRAWPDALDLMLICVESGMSIEAAFKRVSEEIGIQSVELSEELALANAELSYLQDRSVAYQNLADRTGLDAVKNAVLALNQAERYGTSLGYALRVMAEENRLQRMQLAEKKAASLPPKLTVPMIVFFLPVLFCVIMGPAIIQVLDTF</sequence>
<evidence type="ECO:0000256" key="4">
    <source>
        <dbReference type="ARBA" id="ARBA00022989"/>
    </source>
</evidence>
<feature type="transmembrane region" description="Helical" evidence="7">
    <location>
        <begin position="298"/>
        <end position="320"/>
    </location>
</feature>
<keyword evidence="6" id="KW-0175">Coiled coil</keyword>
<dbReference type="AlphaFoldDB" id="A0A1U7JHQ4"/>
<evidence type="ECO:0000256" key="3">
    <source>
        <dbReference type="ARBA" id="ARBA00022692"/>
    </source>
</evidence>
<keyword evidence="4 7" id="KW-1133">Transmembrane helix</keyword>
<keyword evidence="5 7" id="KW-0472">Membrane</keyword>
<feature type="transmembrane region" description="Helical" evidence="7">
    <location>
        <begin position="14"/>
        <end position="35"/>
    </location>
</feature>
<evidence type="ECO:0000256" key="1">
    <source>
        <dbReference type="ARBA" id="ARBA00004651"/>
    </source>
</evidence>